<keyword evidence="1" id="KW-0472">Membrane</keyword>
<dbReference type="STRING" id="145388.A0A0D2MCP1"/>
<proteinExistence type="predicted"/>
<evidence type="ECO:0000313" key="2">
    <source>
        <dbReference type="EMBL" id="KIZ01000.1"/>
    </source>
</evidence>
<reference evidence="2 3" key="1">
    <citation type="journal article" date="2013" name="BMC Genomics">
        <title>Reconstruction of the lipid metabolism for the microalga Monoraphidium neglectum from its genome sequence reveals characteristics suitable for biofuel production.</title>
        <authorList>
            <person name="Bogen C."/>
            <person name="Al-Dilaimi A."/>
            <person name="Albersmeier A."/>
            <person name="Wichmann J."/>
            <person name="Grundmann M."/>
            <person name="Rupp O."/>
            <person name="Lauersen K.J."/>
            <person name="Blifernez-Klassen O."/>
            <person name="Kalinowski J."/>
            <person name="Goesmann A."/>
            <person name="Mussgnug J.H."/>
            <person name="Kruse O."/>
        </authorList>
    </citation>
    <scope>NUCLEOTIDE SEQUENCE [LARGE SCALE GENOMIC DNA]</scope>
    <source>
        <strain evidence="2 3">SAG 48.87</strain>
    </source>
</reference>
<dbReference type="EMBL" id="KK101407">
    <property type="protein sequence ID" value="KIZ01000.1"/>
    <property type="molecule type" value="Genomic_DNA"/>
</dbReference>
<sequence length="68" mass="7922">AKYGDAFEAVKGRTSVLPFQAIWEGRQKLPGDYYREFLRWPYVAVTLFTLGAYYAHPLMQQASYALNW</sequence>
<keyword evidence="1" id="KW-0812">Transmembrane</keyword>
<organism evidence="2 3">
    <name type="scientific">Monoraphidium neglectum</name>
    <dbReference type="NCBI Taxonomy" id="145388"/>
    <lineage>
        <taxon>Eukaryota</taxon>
        <taxon>Viridiplantae</taxon>
        <taxon>Chlorophyta</taxon>
        <taxon>core chlorophytes</taxon>
        <taxon>Chlorophyceae</taxon>
        <taxon>CS clade</taxon>
        <taxon>Sphaeropleales</taxon>
        <taxon>Selenastraceae</taxon>
        <taxon>Monoraphidium</taxon>
    </lineage>
</organism>
<dbReference type="Proteomes" id="UP000054498">
    <property type="component" value="Unassembled WGS sequence"/>
</dbReference>
<evidence type="ECO:0000256" key="1">
    <source>
        <dbReference type="SAM" id="Phobius"/>
    </source>
</evidence>
<dbReference type="RefSeq" id="XP_013900019.1">
    <property type="nucleotide sequence ID" value="XM_014044565.1"/>
</dbReference>
<dbReference type="PANTHER" id="PTHR35988:SF2">
    <property type="entry name" value="15-CIS-ZETA-CAROTENE ISOMERASE, CHLOROPLASTIC"/>
    <property type="match status" value="1"/>
</dbReference>
<dbReference type="PANTHER" id="PTHR35988">
    <property type="entry name" value="15-CIS-ZETA-CAROTENE ISOMERASE, CHLOROPLASTIC"/>
    <property type="match status" value="1"/>
</dbReference>
<name>A0A0D2MCP1_9CHLO</name>
<gene>
    <name evidence="2" type="ORF">MNEG_6965</name>
</gene>
<dbReference type="GO" id="GO:0090471">
    <property type="term" value="F:9,15,9'-tri-cis-zeta-carotene isomerase activity"/>
    <property type="evidence" value="ECO:0007669"/>
    <property type="project" value="TreeGrafter"/>
</dbReference>
<feature type="non-terminal residue" evidence="2">
    <location>
        <position position="1"/>
    </location>
</feature>
<dbReference type="GO" id="GO:0009507">
    <property type="term" value="C:chloroplast"/>
    <property type="evidence" value="ECO:0007669"/>
    <property type="project" value="TreeGrafter"/>
</dbReference>
<keyword evidence="1" id="KW-1133">Transmembrane helix</keyword>
<protein>
    <submittedName>
        <fullName evidence="2">Uncharacterized protein</fullName>
    </submittedName>
</protein>
<feature type="transmembrane region" description="Helical" evidence="1">
    <location>
        <begin position="37"/>
        <end position="55"/>
    </location>
</feature>
<dbReference type="KEGG" id="mng:MNEG_6965"/>
<dbReference type="GO" id="GO:0016120">
    <property type="term" value="P:carotene biosynthetic process"/>
    <property type="evidence" value="ECO:0007669"/>
    <property type="project" value="TreeGrafter"/>
</dbReference>
<accession>A0A0D2MCP1</accession>
<dbReference type="OrthoDB" id="41527at2759"/>
<keyword evidence="3" id="KW-1185">Reference proteome</keyword>
<evidence type="ECO:0000313" key="3">
    <source>
        <dbReference type="Proteomes" id="UP000054498"/>
    </source>
</evidence>
<dbReference type="AlphaFoldDB" id="A0A0D2MCP1"/>
<dbReference type="GeneID" id="25739841"/>